<proteinExistence type="predicted"/>
<dbReference type="Pfam" id="PF04075">
    <property type="entry name" value="F420H2_quin_red"/>
    <property type="match status" value="1"/>
</dbReference>
<dbReference type="InterPro" id="IPR012349">
    <property type="entry name" value="Split_barrel_FMN-bd"/>
</dbReference>
<organism evidence="1 2">
    <name type="scientific">Mycobacterium simiae</name>
    <name type="common">Mycobacterium habana</name>
    <dbReference type="NCBI Taxonomy" id="1784"/>
    <lineage>
        <taxon>Bacteria</taxon>
        <taxon>Bacillati</taxon>
        <taxon>Actinomycetota</taxon>
        <taxon>Actinomycetes</taxon>
        <taxon>Mycobacteriales</taxon>
        <taxon>Mycobacteriaceae</taxon>
        <taxon>Mycobacterium</taxon>
        <taxon>Mycobacterium simiae complex</taxon>
    </lineage>
</organism>
<dbReference type="EMBL" id="MZZM01000019">
    <property type="protein sequence ID" value="ORJ59725.1"/>
    <property type="molecule type" value="Genomic_DNA"/>
</dbReference>
<name>A0A1X0Y3H2_MYCSI</name>
<evidence type="ECO:0000313" key="2">
    <source>
        <dbReference type="Proteomes" id="UP000193040"/>
    </source>
</evidence>
<gene>
    <name evidence="1" type="ORF">B5M45_15705</name>
</gene>
<accession>A0A1X0Y3H2</accession>
<dbReference type="Proteomes" id="UP000193040">
    <property type="component" value="Unassembled WGS sequence"/>
</dbReference>
<dbReference type="GO" id="GO:0016491">
    <property type="term" value="F:oxidoreductase activity"/>
    <property type="evidence" value="ECO:0007669"/>
    <property type="project" value="InterPro"/>
</dbReference>
<comment type="caution">
    <text evidence="1">The sequence shown here is derived from an EMBL/GenBank/DDBJ whole genome shotgun (WGS) entry which is preliminary data.</text>
</comment>
<dbReference type="InterPro" id="IPR004378">
    <property type="entry name" value="F420H2_quin_Rdtase"/>
</dbReference>
<protein>
    <submittedName>
        <fullName evidence="1">Nitroreductase family deazaflavin-dependent oxidoreductase</fullName>
    </submittedName>
</protein>
<keyword evidence="2" id="KW-1185">Reference proteome</keyword>
<dbReference type="RefSeq" id="WP_084951308.1">
    <property type="nucleotide sequence ID" value="NZ_JASWDE010000018.1"/>
</dbReference>
<sequence>MRVPRAVAKFHRRATNPVARSLTPWLPCLGTLEHTGRKSGKRYRTPLLVFKTQNGYAILIGYGLRSDWLKNVMAGGPTVLRKRGKAIPMANPQIVEKAEAAPLVRPAPRLFYRIFPYNEAALVLTEIAGTHGTQ</sequence>
<dbReference type="Gene3D" id="2.30.110.10">
    <property type="entry name" value="Electron Transport, Fmn-binding Protein, Chain A"/>
    <property type="match status" value="1"/>
</dbReference>
<reference evidence="1 2" key="1">
    <citation type="submission" date="2017-03" db="EMBL/GenBank/DDBJ databases">
        <title>Genomic insights into Mycobacterium simiae human colonization.</title>
        <authorList>
            <person name="Steffani J.L."/>
            <person name="Brunck M.E."/>
            <person name="Cruz E."/>
            <person name="Montiel R."/>
            <person name="Barona F."/>
        </authorList>
    </citation>
    <scope>NUCLEOTIDE SEQUENCE [LARGE SCALE GENOMIC DNA]</scope>
    <source>
        <strain evidence="1 2">MsiGto</strain>
    </source>
</reference>
<evidence type="ECO:0000313" key="1">
    <source>
        <dbReference type="EMBL" id="ORJ59725.1"/>
    </source>
</evidence>
<dbReference type="NCBIfam" id="TIGR00026">
    <property type="entry name" value="hi_GC_TIGR00026"/>
    <property type="match status" value="1"/>
</dbReference>
<dbReference type="AlphaFoldDB" id="A0A1X0Y3H2"/>